<feature type="domain" description="CheW-like" evidence="1">
    <location>
        <begin position="679"/>
        <end position="824"/>
    </location>
</feature>
<reference evidence="2" key="1">
    <citation type="submission" date="2022-08" db="EMBL/GenBank/DDBJ databases">
        <title>Reclassification of Massilia species as members of the genera Telluria, Duganella, Pseudoduganella, Mokoshia gen. nov. and Zemynaea gen. nov. using orthogonal and non-orthogonal genome-based approaches.</title>
        <authorList>
            <person name="Bowman J.P."/>
        </authorList>
    </citation>
    <scope>NUCLEOTIDE SEQUENCE</scope>
    <source>
        <strain evidence="2">LMG 11547</strain>
    </source>
</reference>
<dbReference type="InterPro" id="IPR002545">
    <property type="entry name" value="CheW-lke_dom"/>
</dbReference>
<dbReference type="PROSITE" id="PS50851">
    <property type="entry name" value="CHEW"/>
    <property type="match status" value="1"/>
</dbReference>
<dbReference type="Proteomes" id="UP001165263">
    <property type="component" value="Unassembled WGS sequence"/>
</dbReference>
<protein>
    <submittedName>
        <fullName evidence="2">Chemotaxis protein CheW</fullName>
    </submittedName>
</protein>
<accession>A0ABT2BYJ3</accession>
<dbReference type="InterPro" id="IPR036061">
    <property type="entry name" value="CheW-like_dom_sf"/>
</dbReference>
<dbReference type="Gene3D" id="2.40.50.180">
    <property type="entry name" value="CheA-289, Domain 4"/>
    <property type="match status" value="1"/>
</dbReference>
<dbReference type="EMBL" id="JANUHC010000003">
    <property type="protein sequence ID" value="MCS0629656.1"/>
    <property type="molecule type" value="Genomic_DNA"/>
</dbReference>
<dbReference type="SUPFAM" id="SSF50341">
    <property type="entry name" value="CheW-like"/>
    <property type="match status" value="1"/>
</dbReference>
<keyword evidence="3" id="KW-1185">Reference proteome</keyword>
<proteinExistence type="predicted"/>
<evidence type="ECO:0000313" key="3">
    <source>
        <dbReference type="Proteomes" id="UP001165263"/>
    </source>
</evidence>
<dbReference type="RefSeq" id="WP_259448781.1">
    <property type="nucleotide sequence ID" value="NZ_CP119520.1"/>
</dbReference>
<evidence type="ECO:0000313" key="2">
    <source>
        <dbReference type="EMBL" id="MCS0629656.1"/>
    </source>
</evidence>
<organism evidence="2 3">
    <name type="scientific">Telluria mixta</name>
    <dbReference type="NCBI Taxonomy" id="34071"/>
    <lineage>
        <taxon>Bacteria</taxon>
        <taxon>Pseudomonadati</taxon>
        <taxon>Pseudomonadota</taxon>
        <taxon>Betaproteobacteria</taxon>
        <taxon>Burkholderiales</taxon>
        <taxon>Oxalobacteraceae</taxon>
        <taxon>Telluria group</taxon>
        <taxon>Telluria</taxon>
    </lineage>
</organism>
<dbReference type="Pfam" id="PF01584">
    <property type="entry name" value="CheW"/>
    <property type="match status" value="1"/>
</dbReference>
<dbReference type="SMART" id="SM00260">
    <property type="entry name" value="CheW"/>
    <property type="match status" value="1"/>
</dbReference>
<dbReference type="Gene3D" id="2.30.30.40">
    <property type="entry name" value="SH3 Domains"/>
    <property type="match status" value="1"/>
</dbReference>
<name>A0ABT2BYJ3_9BURK</name>
<evidence type="ECO:0000259" key="1">
    <source>
        <dbReference type="PROSITE" id="PS50851"/>
    </source>
</evidence>
<comment type="caution">
    <text evidence="2">The sequence shown here is derived from an EMBL/GenBank/DDBJ whole genome shotgun (WGS) entry which is preliminary data.</text>
</comment>
<gene>
    <name evidence="2" type="ORF">NX786_09950</name>
</gene>
<sequence>MHEALPVDAFLPYMRDVARCEQSLRDLNLMWRTIESSAKMNCPDEARAILPAMAATRSSFADFETALVDSLVREKTGGVQAELAAKAHTVIDVVVRNLYERTADVSFLATDGDLCAFVAGLAHDRAAIEKRLRAYRDKYTVYEDILLLDTAGNVLARIDDANPVVRSSDPLVAATLAADGYIETFRATDLRPGRRAALVYSRRVHRPDTGAVAGVLCLCFAFDDEMAGIFRHHGGVAAATGRANLLLLDGANRIVASADPLWMPPGAAVPVNRDGSTAPVMFAGRAYLARTVASSGYQGYPGPPGWQAQVMIPLDVAFGGLGAALPAAVDRAWSDGLLGHARSFCPPLFEILAATAMIRRVVWNVQVMTAGSGADAARLEHILEQVGETGRRSDDLFARSVRDLLATALAASLEAAGFASRLLVDLHDRNLYERANDCRWWALAPDLRALLASSLPERGARIGRMLRHINSLYTVYTSLFVYDRAGTIVAASGDAAQPAVDATTLARVLALRGEQDYHVTPFAPSAHYGDRPTYVYHAAVRAPGDGGAIVGGIGIVFDAAVEFRAMLDGVLEGVPGRQAFFVERDGTIVAGTDPARPVGTRLDVAPALLAQANGADATAVLVHDGRYAVMGSTMSSGYREFKNADGYRCDVVAVVVESFGAVRGHAGTAPVPLRGATHGAAYATFLAGGELFALPAADVCEALPATRVAQVSMGAWGGRSGVLALDDRDGAPDHVWVFDLRTVLAGTVPPDAAGDVVVVRHGGRALGLAVDGLHGVARFDPADVLPSPFGAGSSGLVQQVIRANGGTALVQVLDTRRLFDLLGQPQTA</sequence>